<reference evidence="3" key="1">
    <citation type="journal article" date="2012" name="Science">
        <title>The Paleozoic origin of enzymatic lignin decomposition reconstructed from 31 fungal genomes.</title>
        <authorList>
            <person name="Floudas D."/>
            <person name="Binder M."/>
            <person name="Riley R."/>
            <person name="Barry K."/>
            <person name="Blanchette R.A."/>
            <person name="Henrissat B."/>
            <person name="Martinez A.T."/>
            <person name="Otillar R."/>
            <person name="Spatafora J.W."/>
            <person name="Yadav J.S."/>
            <person name="Aerts A."/>
            <person name="Benoit I."/>
            <person name="Boyd A."/>
            <person name="Carlson A."/>
            <person name="Copeland A."/>
            <person name="Coutinho P.M."/>
            <person name="de Vries R.P."/>
            <person name="Ferreira P."/>
            <person name="Findley K."/>
            <person name="Foster B."/>
            <person name="Gaskell J."/>
            <person name="Glotzer D."/>
            <person name="Gorecki P."/>
            <person name="Heitman J."/>
            <person name="Hesse C."/>
            <person name="Hori C."/>
            <person name="Igarashi K."/>
            <person name="Jurgens J.A."/>
            <person name="Kallen N."/>
            <person name="Kersten P."/>
            <person name="Kohler A."/>
            <person name="Kuees U."/>
            <person name="Kumar T.K.A."/>
            <person name="Kuo A."/>
            <person name="LaButti K."/>
            <person name="Larrondo L.F."/>
            <person name="Lindquist E."/>
            <person name="Ling A."/>
            <person name="Lombard V."/>
            <person name="Lucas S."/>
            <person name="Lundell T."/>
            <person name="Martin R."/>
            <person name="McLaughlin D.J."/>
            <person name="Morgenstern I."/>
            <person name="Morin E."/>
            <person name="Murat C."/>
            <person name="Nagy L.G."/>
            <person name="Nolan M."/>
            <person name="Ohm R.A."/>
            <person name="Patyshakuliyeva A."/>
            <person name="Rokas A."/>
            <person name="Ruiz-Duenas F.J."/>
            <person name="Sabat G."/>
            <person name="Salamov A."/>
            <person name="Samejima M."/>
            <person name="Schmutz J."/>
            <person name="Slot J.C."/>
            <person name="St John F."/>
            <person name="Stenlid J."/>
            <person name="Sun H."/>
            <person name="Sun S."/>
            <person name="Syed K."/>
            <person name="Tsang A."/>
            <person name="Wiebenga A."/>
            <person name="Young D."/>
            <person name="Pisabarro A."/>
            <person name="Eastwood D.C."/>
            <person name="Martin F."/>
            <person name="Cullen D."/>
            <person name="Grigoriev I.V."/>
            <person name="Hibbett D.S."/>
        </authorList>
    </citation>
    <scope>NUCLEOTIDE SEQUENCE [LARGE SCALE GENOMIC DNA]</scope>
    <source>
        <strain evidence="3">TFB10046</strain>
    </source>
</reference>
<organism evidence="2 3">
    <name type="scientific">Auricularia subglabra (strain TFB-10046 / SS5)</name>
    <name type="common">White-rot fungus</name>
    <name type="synonym">Auricularia delicata (strain TFB10046)</name>
    <dbReference type="NCBI Taxonomy" id="717982"/>
    <lineage>
        <taxon>Eukaryota</taxon>
        <taxon>Fungi</taxon>
        <taxon>Dikarya</taxon>
        <taxon>Basidiomycota</taxon>
        <taxon>Agaricomycotina</taxon>
        <taxon>Agaricomycetes</taxon>
        <taxon>Auriculariales</taxon>
        <taxon>Auriculariaceae</taxon>
        <taxon>Auricularia</taxon>
    </lineage>
</organism>
<dbReference type="InParanoid" id="J0WWD6"/>
<dbReference type="KEGG" id="adl:AURDEDRAFT_154296"/>
<dbReference type="EMBL" id="JH687836">
    <property type="protein sequence ID" value="EJD37748.1"/>
    <property type="molecule type" value="Genomic_DNA"/>
</dbReference>
<name>J0WWD6_AURST</name>
<gene>
    <name evidence="2" type="ORF">AURDEDRAFT_154296</name>
</gene>
<protein>
    <submittedName>
        <fullName evidence="2">Uncharacterized protein</fullName>
    </submittedName>
</protein>
<feature type="region of interest" description="Disordered" evidence="1">
    <location>
        <begin position="1"/>
        <end position="21"/>
    </location>
</feature>
<sequence length="340" mass="37348">MTAPGSGTRRELRRSYSTGASTTDGGRIELFIAAWSHLPRSNPRRATGKRLLRLLDPALDGHAEFRQVTPRGVEEARLWAGAPSPASMALLQRELDALSPGTSDMRAALASGEPVSLTIDSFTPHGLGSFRHPVVPFYAIPDDERASRAVVHGSGCMSRNRATRARPSPPMLVHQFVGQTLWMYWPCTPANLRELAPDTDAVSWSRMVTRLEQMHAVVLRPGECIFMPSMSSYITLSLGWDGTNIAAHLKYSLVPQQRNSTDSLPTTTITDAGDTEEAAAAATDARPSFERRITSWWRRRDRRDSEGSQEHRDDRSRSSRSQGSGGPPTPVPSLLSRPLA</sequence>
<dbReference type="OrthoDB" id="10378079at2759"/>
<evidence type="ECO:0000313" key="2">
    <source>
        <dbReference type="EMBL" id="EJD37748.1"/>
    </source>
</evidence>
<proteinExistence type="predicted"/>
<feature type="compositionally biased region" description="Basic and acidic residues" evidence="1">
    <location>
        <begin position="302"/>
        <end position="317"/>
    </location>
</feature>
<feature type="region of interest" description="Disordered" evidence="1">
    <location>
        <begin position="257"/>
        <end position="340"/>
    </location>
</feature>
<evidence type="ECO:0000313" key="3">
    <source>
        <dbReference type="Proteomes" id="UP000006514"/>
    </source>
</evidence>
<dbReference type="Proteomes" id="UP000006514">
    <property type="component" value="Unassembled WGS sequence"/>
</dbReference>
<evidence type="ECO:0000256" key="1">
    <source>
        <dbReference type="SAM" id="MobiDB-lite"/>
    </source>
</evidence>
<feature type="compositionally biased region" description="Low complexity" evidence="1">
    <location>
        <begin position="266"/>
        <end position="285"/>
    </location>
</feature>
<dbReference type="AlphaFoldDB" id="J0WWD6"/>
<keyword evidence="3" id="KW-1185">Reference proteome</keyword>
<accession>J0WWD6</accession>